<dbReference type="InterPro" id="IPR044068">
    <property type="entry name" value="CB"/>
</dbReference>
<dbReference type="InterPro" id="IPR013762">
    <property type="entry name" value="Integrase-like_cat_sf"/>
</dbReference>
<dbReference type="InterPro" id="IPR004107">
    <property type="entry name" value="Integrase_SAM-like_N"/>
</dbReference>
<dbReference type="Pfam" id="PF02899">
    <property type="entry name" value="Phage_int_SAM_1"/>
    <property type="match status" value="1"/>
</dbReference>
<evidence type="ECO:0000256" key="1">
    <source>
        <dbReference type="ARBA" id="ARBA00008857"/>
    </source>
</evidence>
<reference evidence="8" key="1">
    <citation type="submission" date="2021-10" db="EMBL/GenBank/DDBJ databases">
        <title>Streptomyces nigrumlapis sp.nov.,an antimicrobial producing actinobacterium isolated from Black Gobi rocks.</title>
        <authorList>
            <person name="Wen Y."/>
            <person name="Zhang W."/>
            <person name="Liu X.G."/>
        </authorList>
    </citation>
    <scope>NUCLEOTIDE SEQUENCE</scope>
    <source>
        <strain evidence="8">ST13-2-2</strain>
    </source>
</reference>
<dbReference type="PANTHER" id="PTHR30349">
    <property type="entry name" value="PHAGE INTEGRASE-RELATED"/>
    <property type="match status" value="1"/>
</dbReference>
<evidence type="ECO:0000259" key="7">
    <source>
        <dbReference type="PROSITE" id="PS51900"/>
    </source>
</evidence>
<protein>
    <submittedName>
        <fullName evidence="8">Tyrosine-type recombinase/integrase</fullName>
    </submittedName>
</protein>
<dbReference type="PANTHER" id="PTHR30349:SF41">
    <property type="entry name" value="INTEGRASE_RECOMBINASE PROTEIN MJ0367-RELATED"/>
    <property type="match status" value="1"/>
</dbReference>
<evidence type="ECO:0000259" key="6">
    <source>
        <dbReference type="PROSITE" id="PS51898"/>
    </source>
</evidence>
<dbReference type="Pfam" id="PF00589">
    <property type="entry name" value="Phage_integrase"/>
    <property type="match status" value="1"/>
</dbReference>
<evidence type="ECO:0000256" key="3">
    <source>
        <dbReference type="ARBA" id="ARBA00023125"/>
    </source>
</evidence>
<keyword evidence="3 5" id="KW-0238">DNA-binding</keyword>
<gene>
    <name evidence="8" type="ORF">K9S39_13300</name>
</gene>
<accession>A0ABY4M4I2</accession>
<comment type="similarity">
    <text evidence="1">Belongs to the 'phage' integrase family.</text>
</comment>
<dbReference type="CDD" id="cd00397">
    <property type="entry name" value="DNA_BRE_C"/>
    <property type="match status" value="1"/>
</dbReference>
<dbReference type="Gene3D" id="1.10.443.10">
    <property type="entry name" value="Intergrase catalytic core"/>
    <property type="match status" value="1"/>
</dbReference>
<name>A0ABY4M4I2_9ACTN</name>
<dbReference type="PROSITE" id="PS51900">
    <property type="entry name" value="CB"/>
    <property type="match status" value="1"/>
</dbReference>
<dbReference type="InterPro" id="IPR010998">
    <property type="entry name" value="Integrase_recombinase_N"/>
</dbReference>
<keyword evidence="2" id="KW-0229">DNA integration</keyword>
<feature type="domain" description="Tyr recombinase" evidence="6">
    <location>
        <begin position="109"/>
        <end position="291"/>
    </location>
</feature>
<dbReference type="InterPro" id="IPR011010">
    <property type="entry name" value="DNA_brk_join_enz"/>
</dbReference>
<evidence type="ECO:0000313" key="8">
    <source>
        <dbReference type="EMBL" id="UQA92674.1"/>
    </source>
</evidence>
<dbReference type="RefSeq" id="WP_248863538.1">
    <property type="nucleotide sequence ID" value="NZ_CP086322.1"/>
</dbReference>
<sequence length="298" mass="33002">MDDKQDIQDLLDYWAIHLRAERKSPQTVKTYTDGVRAFLRWADLTGHAPALDRPTVNAFISCLLADGAQATTARSRQLAVRRFSAWLAKEGEIPADQLSDLKPPKLDEKVTEALTDEQCKALVAACRGPDFRDRRDEAIVRLMIETGLRAGEVVDMTLEGVDVKQGLATIVRGKGGRGRVVPFGPQTAQSLVRYLRLRKQHRLAHTEALWLGDRGKGLSYDGLYSTLQFRAERANLTGFHPHLLRHTAASRWLAAGGSEGGLMAVAGWTRPDMLHRYVRASASQRAAEEAGRLNLGDL</sequence>
<dbReference type="InterPro" id="IPR002104">
    <property type="entry name" value="Integrase_catalytic"/>
</dbReference>
<evidence type="ECO:0000256" key="4">
    <source>
        <dbReference type="ARBA" id="ARBA00023172"/>
    </source>
</evidence>
<keyword evidence="4" id="KW-0233">DNA recombination</keyword>
<evidence type="ECO:0000313" key="9">
    <source>
        <dbReference type="Proteomes" id="UP000830115"/>
    </source>
</evidence>
<dbReference type="Proteomes" id="UP000830115">
    <property type="component" value="Chromosome"/>
</dbReference>
<dbReference type="Gene3D" id="1.10.150.130">
    <property type="match status" value="1"/>
</dbReference>
<evidence type="ECO:0000256" key="5">
    <source>
        <dbReference type="PROSITE-ProRule" id="PRU01248"/>
    </source>
</evidence>
<dbReference type="InterPro" id="IPR050090">
    <property type="entry name" value="Tyrosine_recombinase_XerCD"/>
</dbReference>
<keyword evidence="9" id="KW-1185">Reference proteome</keyword>
<dbReference type="PROSITE" id="PS51898">
    <property type="entry name" value="TYR_RECOMBINASE"/>
    <property type="match status" value="1"/>
</dbReference>
<evidence type="ECO:0000256" key="2">
    <source>
        <dbReference type="ARBA" id="ARBA00022908"/>
    </source>
</evidence>
<proteinExistence type="inferred from homology"/>
<feature type="domain" description="Core-binding (CB)" evidence="7">
    <location>
        <begin position="1"/>
        <end position="88"/>
    </location>
</feature>
<dbReference type="EMBL" id="CP086322">
    <property type="protein sequence ID" value="UQA92674.1"/>
    <property type="molecule type" value="Genomic_DNA"/>
</dbReference>
<organism evidence="8 9">
    <name type="scientific">Streptomyces halobius</name>
    <dbReference type="NCBI Taxonomy" id="2879846"/>
    <lineage>
        <taxon>Bacteria</taxon>
        <taxon>Bacillati</taxon>
        <taxon>Actinomycetota</taxon>
        <taxon>Actinomycetes</taxon>
        <taxon>Kitasatosporales</taxon>
        <taxon>Streptomycetaceae</taxon>
        <taxon>Streptomyces</taxon>
    </lineage>
</organism>
<dbReference type="SUPFAM" id="SSF56349">
    <property type="entry name" value="DNA breaking-rejoining enzymes"/>
    <property type="match status" value="1"/>
</dbReference>